<name>A0A2G9TQV6_TELCI</name>
<reference evidence="9 10" key="1">
    <citation type="submission" date="2015-09" db="EMBL/GenBank/DDBJ databases">
        <title>Draft genome of the parasitic nematode Teladorsagia circumcincta isolate WARC Sus (inbred).</title>
        <authorList>
            <person name="Mitreva M."/>
        </authorList>
    </citation>
    <scope>NUCLEOTIDE SEQUENCE [LARGE SCALE GENOMIC DNA]</scope>
    <source>
        <strain evidence="9 10">S</strain>
    </source>
</reference>
<evidence type="ECO:0000256" key="5">
    <source>
        <dbReference type="ARBA" id="ARBA00022801"/>
    </source>
</evidence>
<dbReference type="Pfam" id="PF17917">
    <property type="entry name" value="RT_RNaseH"/>
    <property type="match status" value="1"/>
</dbReference>
<keyword evidence="10" id="KW-1185">Reference proteome</keyword>
<keyword evidence="2" id="KW-0548">Nucleotidyltransferase</keyword>
<accession>A0A2G9TQV6</accession>
<evidence type="ECO:0000313" key="9">
    <source>
        <dbReference type="EMBL" id="PIO60389.1"/>
    </source>
</evidence>
<dbReference type="InterPro" id="IPR041373">
    <property type="entry name" value="RT_RNaseH"/>
</dbReference>
<evidence type="ECO:0000256" key="2">
    <source>
        <dbReference type="ARBA" id="ARBA00022695"/>
    </source>
</evidence>
<feature type="domain" description="Reverse transcriptase RNase H-like" evidence="8">
    <location>
        <begin position="3"/>
        <end position="86"/>
    </location>
</feature>
<dbReference type="GO" id="GO:0003964">
    <property type="term" value="F:RNA-directed DNA polymerase activity"/>
    <property type="evidence" value="ECO:0007669"/>
    <property type="project" value="UniProtKB-KW"/>
</dbReference>
<sequence>MPDGKEKVIAYASRTLTKEERNYSQIEKEALGIVYGVEKFNQFLYGRKFTLLTDHQPLVKIFGPKNGIPTIAAKRLHRWSLRLMIYSFDIEYRKTSEFGNADGLSRLPDPRELPSPQMVVNEVTENQMTAETWKGMILNEQQVAKATQEDEILKKVFKRLCTHGIPQGKYGKGYISISRKLPMEGGRRDPMNGPEPMTREREDGHMRGTIVRSSTSSDAVEDRKE</sequence>
<dbReference type="PANTHER" id="PTHR37984">
    <property type="entry name" value="PROTEIN CBG26694"/>
    <property type="match status" value="1"/>
</dbReference>
<protein>
    <recommendedName>
        <fullName evidence="8">Reverse transcriptase RNase H-like domain-containing protein</fullName>
    </recommendedName>
</protein>
<feature type="region of interest" description="Disordered" evidence="7">
    <location>
        <begin position="182"/>
        <end position="225"/>
    </location>
</feature>
<evidence type="ECO:0000256" key="7">
    <source>
        <dbReference type="SAM" id="MobiDB-lite"/>
    </source>
</evidence>
<dbReference type="SUPFAM" id="SSF56672">
    <property type="entry name" value="DNA/RNA polymerases"/>
    <property type="match status" value="1"/>
</dbReference>
<dbReference type="Proteomes" id="UP000230423">
    <property type="component" value="Unassembled WGS sequence"/>
</dbReference>
<keyword evidence="4" id="KW-0255">Endonuclease</keyword>
<dbReference type="InterPro" id="IPR050951">
    <property type="entry name" value="Retrovirus_Pol_polyprotein"/>
</dbReference>
<evidence type="ECO:0000256" key="1">
    <source>
        <dbReference type="ARBA" id="ARBA00022679"/>
    </source>
</evidence>
<gene>
    <name evidence="9" type="ORF">TELCIR_18113</name>
</gene>
<dbReference type="EMBL" id="KZ355581">
    <property type="protein sequence ID" value="PIO60389.1"/>
    <property type="molecule type" value="Genomic_DNA"/>
</dbReference>
<evidence type="ECO:0000256" key="4">
    <source>
        <dbReference type="ARBA" id="ARBA00022759"/>
    </source>
</evidence>
<evidence type="ECO:0000313" key="10">
    <source>
        <dbReference type="Proteomes" id="UP000230423"/>
    </source>
</evidence>
<organism evidence="9 10">
    <name type="scientific">Teladorsagia circumcincta</name>
    <name type="common">Brown stomach worm</name>
    <name type="synonym">Ostertagia circumcincta</name>
    <dbReference type="NCBI Taxonomy" id="45464"/>
    <lineage>
        <taxon>Eukaryota</taxon>
        <taxon>Metazoa</taxon>
        <taxon>Ecdysozoa</taxon>
        <taxon>Nematoda</taxon>
        <taxon>Chromadorea</taxon>
        <taxon>Rhabditida</taxon>
        <taxon>Rhabditina</taxon>
        <taxon>Rhabditomorpha</taxon>
        <taxon>Strongyloidea</taxon>
        <taxon>Trichostrongylidae</taxon>
        <taxon>Teladorsagia</taxon>
    </lineage>
</organism>
<feature type="compositionally biased region" description="Basic and acidic residues" evidence="7">
    <location>
        <begin position="197"/>
        <end position="206"/>
    </location>
</feature>
<dbReference type="GO" id="GO:0004519">
    <property type="term" value="F:endonuclease activity"/>
    <property type="evidence" value="ECO:0007669"/>
    <property type="project" value="UniProtKB-KW"/>
</dbReference>
<dbReference type="OrthoDB" id="5864996at2759"/>
<dbReference type="AlphaFoldDB" id="A0A2G9TQV6"/>
<keyword evidence="6" id="KW-0695">RNA-directed DNA polymerase</keyword>
<dbReference type="CDD" id="cd09274">
    <property type="entry name" value="RNase_HI_RT_Ty3"/>
    <property type="match status" value="1"/>
</dbReference>
<keyword evidence="5" id="KW-0378">Hydrolase</keyword>
<proteinExistence type="predicted"/>
<evidence type="ECO:0000259" key="8">
    <source>
        <dbReference type="Pfam" id="PF17917"/>
    </source>
</evidence>
<keyword evidence="3" id="KW-0540">Nuclease</keyword>
<evidence type="ECO:0000256" key="3">
    <source>
        <dbReference type="ARBA" id="ARBA00022722"/>
    </source>
</evidence>
<dbReference type="PANTHER" id="PTHR37984:SF5">
    <property type="entry name" value="PROTEIN NYNRIN-LIKE"/>
    <property type="match status" value="1"/>
</dbReference>
<evidence type="ECO:0000256" key="6">
    <source>
        <dbReference type="ARBA" id="ARBA00022918"/>
    </source>
</evidence>
<keyword evidence="1" id="KW-0808">Transferase</keyword>
<dbReference type="InterPro" id="IPR043502">
    <property type="entry name" value="DNA/RNA_pol_sf"/>
</dbReference>
<dbReference type="GO" id="GO:0016787">
    <property type="term" value="F:hydrolase activity"/>
    <property type="evidence" value="ECO:0007669"/>
    <property type="project" value="UniProtKB-KW"/>
</dbReference>